<dbReference type="CDD" id="cd10917">
    <property type="entry name" value="CE4_NodB_like_6s_7s"/>
    <property type="match status" value="1"/>
</dbReference>
<dbReference type="Proteomes" id="UP000320876">
    <property type="component" value="Unassembled WGS sequence"/>
</dbReference>
<dbReference type="PROSITE" id="PS51257">
    <property type="entry name" value="PROKAR_LIPOPROTEIN"/>
    <property type="match status" value="1"/>
</dbReference>
<name>A0A542DF97_AMYCI</name>
<dbReference type="PANTHER" id="PTHR10587:SF133">
    <property type="entry name" value="CHITIN DEACETYLASE 1-RELATED"/>
    <property type="match status" value="1"/>
</dbReference>
<dbReference type="InterPro" id="IPR002509">
    <property type="entry name" value="NODB_dom"/>
</dbReference>
<dbReference type="GO" id="GO:0046872">
    <property type="term" value="F:metal ion binding"/>
    <property type="evidence" value="ECO:0007669"/>
    <property type="project" value="UniProtKB-KW"/>
</dbReference>
<dbReference type="PANTHER" id="PTHR10587">
    <property type="entry name" value="GLYCOSYL TRANSFERASE-RELATED"/>
    <property type="match status" value="1"/>
</dbReference>
<dbReference type="RefSeq" id="WP_141996587.1">
    <property type="nucleotide sequence ID" value="NZ_VFML01000001.1"/>
</dbReference>
<evidence type="ECO:0000313" key="4">
    <source>
        <dbReference type="EMBL" id="TQJ01768.1"/>
    </source>
</evidence>
<evidence type="ECO:0000313" key="5">
    <source>
        <dbReference type="Proteomes" id="UP000320876"/>
    </source>
</evidence>
<dbReference type="GO" id="GO:0005975">
    <property type="term" value="P:carbohydrate metabolic process"/>
    <property type="evidence" value="ECO:0007669"/>
    <property type="project" value="InterPro"/>
</dbReference>
<dbReference type="AlphaFoldDB" id="A0A542DF97"/>
<dbReference type="OrthoDB" id="9763050at2"/>
<keyword evidence="2" id="KW-0378">Hydrolase</keyword>
<feature type="domain" description="NodB homology" evidence="3">
    <location>
        <begin position="36"/>
        <end position="214"/>
    </location>
</feature>
<dbReference type="Pfam" id="PF01522">
    <property type="entry name" value="Polysacc_deac_1"/>
    <property type="match status" value="1"/>
</dbReference>
<organism evidence="4 5">
    <name type="scientific">Amycolatopsis cihanbeyliensis</name>
    <dbReference type="NCBI Taxonomy" id="1128664"/>
    <lineage>
        <taxon>Bacteria</taxon>
        <taxon>Bacillati</taxon>
        <taxon>Actinomycetota</taxon>
        <taxon>Actinomycetes</taxon>
        <taxon>Pseudonocardiales</taxon>
        <taxon>Pseudonocardiaceae</taxon>
        <taxon>Amycolatopsis</taxon>
    </lineage>
</organism>
<keyword evidence="1" id="KW-0479">Metal-binding</keyword>
<dbReference type="SUPFAM" id="SSF88713">
    <property type="entry name" value="Glycoside hydrolase/deacetylase"/>
    <property type="match status" value="1"/>
</dbReference>
<dbReference type="Gene3D" id="3.20.20.370">
    <property type="entry name" value="Glycoside hydrolase/deacetylase"/>
    <property type="match status" value="1"/>
</dbReference>
<sequence length="219" mass="23492">MATPAHRLPALLGALIIGLLAVTGCTAVASSSHQGKELYLTFDDGPGTDTGHILDVLEENDARAVFFAVGRNLDSHRDLARRAISEGHILANHTWDHQTLTTLDPAGLDAELDKATAELHQVGSTSPCVRPPSGATNEVVDTRFQEKGMRRVLWNVDTEDWREPGASVIARRLVDRATPGAVILMHDGGGDRSETVQALREALPELAARGYTFSTVPGC</sequence>
<evidence type="ECO:0000256" key="2">
    <source>
        <dbReference type="ARBA" id="ARBA00022801"/>
    </source>
</evidence>
<evidence type="ECO:0000256" key="1">
    <source>
        <dbReference type="ARBA" id="ARBA00022723"/>
    </source>
</evidence>
<protein>
    <submittedName>
        <fullName evidence="4">Peptidoglycan/xylan/chitin deacetylase (PgdA/CDA1 family)</fullName>
    </submittedName>
</protein>
<dbReference type="GO" id="GO:0016020">
    <property type="term" value="C:membrane"/>
    <property type="evidence" value="ECO:0007669"/>
    <property type="project" value="TreeGrafter"/>
</dbReference>
<gene>
    <name evidence="4" type="ORF">FB471_1482</name>
</gene>
<comment type="caution">
    <text evidence="4">The sequence shown here is derived from an EMBL/GenBank/DDBJ whole genome shotgun (WGS) entry which is preliminary data.</text>
</comment>
<reference evidence="4 5" key="1">
    <citation type="submission" date="2019-06" db="EMBL/GenBank/DDBJ databases">
        <title>Sequencing the genomes of 1000 actinobacteria strains.</title>
        <authorList>
            <person name="Klenk H.-P."/>
        </authorList>
    </citation>
    <scope>NUCLEOTIDE SEQUENCE [LARGE SCALE GENOMIC DNA]</scope>
    <source>
        <strain evidence="4 5">DSM 45679</strain>
    </source>
</reference>
<accession>A0A542DF97</accession>
<proteinExistence type="predicted"/>
<dbReference type="PROSITE" id="PS51677">
    <property type="entry name" value="NODB"/>
    <property type="match status" value="1"/>
</dbReference>
<dbReference type="InterPro" id="IPR011330">
    <property type="entry name" value="Glyco_hydro/deAcase_b/a-brl"/>
</dbReference>
<dbReference type="GO" id="GO:0016810">
    <property type="term" value="F:hydrolase activity, acting on carbon-nitrogen (but not peptide) bonds"/>
    <property type="evidence" value="ECO:0007669"/>
    <property type="project" value="InterPro"/>
</dbReference>
<keyword evidence="5" id="KW-1185">Reference proteome</keyword>
<evidence type="ECO:0000259" key="3">
    <source>
        <dbReference type="PROSITE" id="PS51677"/>
    </source>
</evidence>
<dbReference type="EMBL" id="VFML01000001">
    <property type="protein sequence ID" value="TQJ01768.1"/>
    <property type="molecule type" value="Genomic_DNA"/>
</dbReference>
<dbReference type="InterPro" id="IPR050248">
    <property type="entry name" value="Polysacc_deacetylase_ArnD"/>
</dbReference>